<evidence type="ECO:0000256" key="5">
    <source>
        <dbReference type="ARBA" id="ARBA00022692"/>
    </source>
</evidence>
<keyword evidence="7 11" id="KW-0862">Zinc</keyword>
<dbReference type="SUPFAM" id="SSF50156">
    <property type="entry name" value="PDZ domain-like"/>
    <property type="match status" value="2"/>
</dbReference>
<dbReference type="NCBIfam" id="TIGR00054">
    <property type="entry name" value="RIP metalloprotease RseP"/>
    <property type="match status" value="1"/>
</dbReference>
<evidence type="ECO:0000256" key="11">
    <source>
        <dbReference type="RuleBase" id="RU362031"/>
    </source>
</evidence>
<dbReference type="PANTHER" id="PTHR42837:SF2">
    <property type="entry name" value="MEMBRANE METALLOPROTEASE ARASP2, CHLOROPLASTIC-RELATED"/>
    <property type="match status" value="1"/>
</dbReference>
<feature type="domain" description="PDZ" evidence="12">
    <location>
        <begin position="184"/>
        <end position="277"/>
    </location>
</feature>
<comment type="caution">
    <text evidence="13">The sequence shown here is derived from an EMBL/GenBank/DDBJ whole genome shotgun (WGS) entry which is preliminary data.</text>
</comment>
<dbReference type="EC" id="3.4.24.-" evidence="11"/>
<dbReference type="PROSITE" id="PS50106">
    <property type="entry name" value="PDZ"/>
    <property type="match status" value="1"/>
</dbReference>
<reference evidence="13" key="1">
    <citation type="submission" date="2022-10" db="EMBL/GenBank/DDBJ databases">
        <authorList>
            <person name="Yu W.X."/>
        </authorList>
    </citation>
    <scope>NUCLEOTIDE SEQUENCE</scope>
    <source>
        <strain evidence="13">D04</strain>
    </source>
</reference>
<keyword evidence="6 11" id="KW-0378">Hydrolase</keyword>
<keyword evidence="10 11" id="KW-0472">Membrane</keyword>
<dbReference type="GO" id="GO:0004222">
    <property type="term" value="F:metalloendopeptidase activity"/>
    <property type="evidence" value="ECO:0007669"/>
    <property type="project" value="InterPro"/>
</dbReference>
<dbReference type="Pfam" id="PF02163">
    <property type="entry name" value="Peptidase_M50"/>
    <property type="match status" value="1"/>
</dbReference>
<keyword evidence="11" id="KW-0479">Metal-binding</keyword>
<feature type="transmembrane region" description="Helical" evidence="11">
    <location>
        <begin position="407"/>
        <end position="426"/>
    </location>
</feature>
<protein>
    <recommendedName>
        <fullName evidence="11">Zinc metalloprotease</fullName>
        <ecNumber evidence="11">3.4.24.-</ecNumber>
    </recommendedName>
</protein>
<organism evidence="13 14">
    <name type="scientific">Plebeiibacterium marinum</name>
    <dbReference type="NCBI Taxonomy" id="2992111"/>
    <lineage>
        <taxon>Bacteria</taxon>
        <taxon>Pseudomonadati</taxon>
        <taxon>Bacteroidota</taxon>
        <taxon>Bacteroidia</taxon>
        <taxon>Marinilabiliales</taxon>
        <taxon>Marinilabiliaceae</taxon>
        <taxon>Plebeiibacterium</taxon>
    </lineage>
</organism>
<evidence type="ECO:0000256" key="1">
    <source>
        <dbReference type="ARBA" id="ARBA00001947"/>
    </source>
</evidence>
<comment type="subcellular location">
    <subcellularLocation>
        <location evidence="2">Membrane</location>
        <topology evidence="2">Multi-pass membrane protein</topology>
    </subcellularLocation>
</comment>
<evidence type="ECO:0000259" key="12">
    <source>
        <dbReference type="PROSITE" id="PS50106"/>
    </source>
</evidence>
<evidence type="ECO:0000256" key="10">
    <source>
        <dbReference type="ARBA" id="ARBA00023136"/>
    </source>
</evidence>
<keyword evidence="9 11" id="KW-0482">Metalloprotease</keyword>
<comment type="similarity">
    <text evidence="3 11">Belongs to the peptidase M50B family.</text>
</comment>
<dbReference type="GO" id="GO:0006508">
    <property type="term" value="P:proteolysis"/>
    <property type="evidence" value="ECO:0007669"/>
    <property type="project" value="UniProtKB-KW"/>
</dbReference>
<dbReference type="AlphaFoldDB" id="A0AAE3MHX8"/>
<evidence type="ECO:0000256" key="7">
    <source>
        <dbReference type="ARBA" id="ARBA00022833"/>
    </source>
</evidence>
<keyword evidence="8 11" id="KW-1133">Transmembrane helix</keyword>
<dbReference type="InterPro" id="IPR008915">
    <property type="entry name" value="Peptidase_M50"/>
</dbReference>
<evidence type="ECO:0000313" key="13">
    <source>
        <dbReference type="EMBL" id="MCW3807869.1"/>
    </source>
</evidence>
<evidence type="ECO:0000256" key="6">
    <source>
        <dbReference type="ARBA" id="ARBA00022801"/>
    </source>
</evidence>
<dbReference type="RefSeq" id="WP_301202351.1">
    <property type="nucleotide sequence ID" value="NZ_JAPDPI010000066.1"/>
</dbReference>
<dbReference type="InterPro" id="IPR004387">
    <property type="entry name" value="Pept_M50_Zn"/>
</dbReference>
<dbReference type="GO" id="GO:0016020">
    <property type="term" value="C:membrane"/>
    <property type="evidence" value="ECO:0007669"/>
    <property type="project" value="UniProtKB-SubCell"/>
</dbReference>
<feature type="transmembrane region" description="Helical" evidence="11">
    <location>
        <begin position="363"/>
        <end position="395"/>
    </location>
</feature>
<dbReference type="InterPro" id="IPR036034">
    <property type="entry name" value="PDZ_sf"/>
</dbReference>
<evidence type="ECO:0000256" key="4">
    <source>
        <dbReference type="ARBA" id="ARBA00022670"/>
    </source>
</evidence>
<evidence type="ECO:0000256" key="8">
    <source>
        <dbReference type="ARBA" id="ARBA00022989"/>
    </source>
</evidence>
<keyword evidence="4" id="KW-0645">Protease</keyword>
<proteinExistence type="inferred from homology"/>
<evidence type="ECO:0000256" key="2">
    <source>
        <dbReference type="ARBA" id="ARBA00004141"/>
    </source>
</evidence>
<accession>A0AAE3MHX8</accession>
<dbReference type="PANTHER" id="PTHR42837">
    <property type="entry name" value="REGULATOR OF SIGMA-E PROTEASE RSEP"/>
    <property type="match status" value="1"/>
</dbReference>
<evidence type="ECO:0000256" key="3">
    <source>
        <dbReference type="ARBA" id="ARBA00007931"/>
    </source>
</evidence>
<keyword evidence="5 11" id="KW-0812">Transmembrane</keyword>
<dbReference type="Gene3D" id="2.30.42.10">
    <property type="match status" value="1"/>
</dbReference>
<evidence type="ECO:0000313" key="14">
    <source>
        <dbReference type="Proteomes" id="UP001207408"/>
    </source>
</evidence>
<feature type="transmembrane region" description="Helical" evidence="11">
    <location>
        <begin position="12"/>
        <end position="32"/>
    </location>
</feature>
<dbReference type="CDD" id="cd06163">
    <property type="entry name" value="S2P-M50_PDZ_RseP-like"/>
    <property type="match status" value="1"/>
</dbReference>
<dbReference type="InterPro" id="IPR001478">
    <property type="entry name" value="PDZ"/>
</dbReference>
<dbReference type="EMBL" id="JAPDPI010000066">
    <property type="protein sequence ID" value="MCW3807869.1"/>
    <property type="molecule type" value="Genomic_DNA"/>
</dbReference>
<feature type="transmembrane region" description="Helical" evidence="11">
    <location>
        <begin position="103"/>
        <end position="125"/>
    </location>
</feature>
<keyword evidence="14" id="KW-1185">Reference proteome</keyword>
<dbReference type="Proteomes" id="UP001207408">
    <property type="component" value="Unassembled WGS sequence"/>
</dbReference>
<comment type="cofactor">
    <cofactor evidence="1 11">
        <name>Zn(2+)</name>
        <dbReference type="ChEBI" id="CHEBI:29105"/>
    </cofactor>
</comment>
<dbReference type="GO" id="GO:0046872">
    <property type="term" value="F:metal ion binding"/>
    <property type="evidence" value="ECO:0007669"/>
    <property type="project" value="UniProtKB-KW"/>
</dbReference>
<evidence type="ECO:0000256" key="9">
    <source>
        <dbReference type="ARBA" id="ARBA00023049"/>
    </source>
</evidence>
<sequence>MEILIKAGQLILSLSILVILHEFGHFFFAKLFKTRVEKFYLFFDPWFSLLKFKKGETEYGVGWLPLGGYVKISGMIDESMDKEAMKEEPKPYEFRSKPAYQRLLIMVGGVLVNFLLAFFIFWMILFKWGEGYVDVKDATYGLAYHPIAHEIGLQDGDVVTSVDTFKVETASDISSFILLEGAKEITVKRNDSVFKLAIPEDFGQKYLEQEVKSLAIERVPSVVDSVLLNNNAAEAGIRKGDKFVRINGEDAGFARMASRIITKNAGKRIEIDLIRNEQNISLSCNVSKKGLIGLGWDSNIFKITTIKYGFWEALPAGINKGVNTLVGYVKQFKLVFTKAGVKQLGGFGAIGNLFPPSWNWASFWSLTGFLSIVLAFMNILPIPALDGGHVLFLLYEMVSGRKPSEKFLEYAQVVGMVLLLSLLLFANGNDIFRLIFK</sequence>
<gene>
    <name evidence="13" type="primary">rseP</name>
    <name evidence="13" type="ORF">OM074_19750</name>
</gene>
<name>A0AAE3MHX8_9BACT</name>